<keyword evidence="2" id="KW-0812">Transmembrane</keyword>
<organism evidence="4 5">
    <name type="scientific">Borborobacter arsenicus</name>
    <dbReference type="NCBI Taxonomy" id="1851146"/>
    <lineage>
        <taxon>Bacteria</taxon>
        <taxon>Pseudomonadati</taxon>
        <taxon>Pseudomonadota</taxon>
        <taxon>Alphaproteobacteria</taxon>
        <taxon>Hyphomicrobiales</taxon>
        <taxon>Phyllobacteriaceae</taxon>
        <taxon>Borborobacter</taxon>
    </lineage>
</organism>
<reference evidence="4 5" key="1">
    <citation type="submission" date="2018-11" db="EMBL/GenBank/DDBJ databases">
        <title>Pseudaminobacter arsenicus sp. nov., an arsenic-resistant bacterium isolated from arsenic-rich aquifers.</title>
        <authorList>
            <person name="Mu Y."/>
        </authorList>
    </citation>
    <scope>NUCLEOTIDE SEQUENCE [LARGE SCALE GENOMIC DNA]</scope>
    <source>
        <strain evidence="4 5">CB3</strain>
    </source>
</reference>
<evidence type="ECO:0000313" key="4">
    <source>
        <dbReference type="EMBL" id="RUM95186.1"/>
    </source>
</evidence>
<dbReference type="InterPro" id="IPR023616">
    <property type="entry name" value="Cyt_c_oxase-like_su1_dom"/>
</dbReference>
<keyword evidence="2" id="KW-0472">Membrane</keyword>
<name>A0A432UZ28_9HYPH</name>
<dbReference type="GO" id="GO:0020037">
    <property type="term" value="F:heme binding"/>
    <property type="evidence" value="ECO:0007669"/>
    <property type="project" value="InterPro"/>
</dbReference>
<feature type="transmembrane region" description="Helical" evidence="2">
    <location>
        <begin position="354"/>
        <end position="377"/>
    </location>
</feature>
<evidence type="ECO:0000256" key="1">
    <source>
        <dbReference type="ARBA" id="ARBA00022660"/>
    </source>
</evidence>
<protein>
    <submittedName>
        <fullName evidence="4">Cytochrome C oxidase subunit I</fullName>
    </submittedName>
</protein>
<keyword evidence="1" id="KW-0249">Electron transport</keyword>
<feature type="transmembrane region" description="Helical" evidence="2">
    <location>
        <begin position="114"/>
        <end position="134"/>
    </location>
</feature>
<dbReference type="AlphaFoldDB" id="A0A432UZ28"/>
<evidence type="ECO:0000256" key="2">
    <source>
        <dbReference type="SAM" id="Phobius"/>
    </source>
</evidence>
<dbReference type="GO" id="GO:0016020">
    <property type="term" value="C:membrane"/>
    <property type="evidence" value="ECO:0007669"/>
    <property type="project" value="InterPro"/>
</dbReference>
<feature type="domain" description="Cytochrome oxidase subunit I profile" evidence="3">
    <location>
        <begin position="41"/>
        <end position="510"/>
    </location>
</feature>
<feature type="transmembrane region" description="Helical" evidence="2">
    <location>
        <begin position="478"/>
        <end position="503"/>
    </location>
</feature>
<dbReference type="SUPFAM" id="SSF81442">
    <property type="entry name" value="Cytochrome c oxidase subunit I-like"/>
    <property type="match status" value="1"/>
</dbReference>
<feature type="transmembrane region" description="Helical" evidence="2">
    <location>
        <begin position="310"/>
        <end position="333"/>
    </location>
</feature>
<keyword evidence="5" id="KW-1185">Reference proteome</keyword>
<proteinExistence type="predicted"/>
<dbReference type="InterPro" id="IPR000883">
    <property type="entry name" value="Cyt_C_Oxase_1"/>
</dbReference>
<dbReference type="PANTHER" id="PTHR10422:SF40">
    <property type="entry name" value="CYTOCHROME C OXIDASE SUBUNIT I"/>
    <property type="match status" value="1"/>
</dbReference>
<dbReference type="RefSeq" id="WP_128628828.1">
    <property type="nucleotide sequence ID" value="NZ_RKST01000064.1"/>
</dbReference>
<feature type="transmembrane region" description="Helical" evidence="2">
    <location>
        <begin position="247"/>
        <end position="266"/>
    </location>
</feature>
<keyword evidence="1" id="KW-0813">Transport</keyword>
<feature type="transmembrane region" description="Helical" evidence="2">
    <location>
        <begin position="40"/>
        <end position="64"/>
    </location>
</feature>
<dbReference type="Pfam" id="PF00115">
    <property type="entry name" value="COX1"/>
    <property type="match status" value="1"/>
</dbReference>
<feature type="transmembrane region" description="Helical" evidence="2">
    <location>
        <begin position="278"/>
        <end position="295"/>
    </location>
</feature>
<gene>
    <name evidence="4" type="ORF">EET67_24695</name>
</gene>
<evidence type="ECO:0000313" key="5">
    <source>
        <dbReference type="Proteomes" id="UP000281647"/>
    </source>
</evidence>
<dbReference type="PROSITE" id="PS50855">
    <property type="entry name" value="COX1"/>
    <property type="match status" value="1"/>
</dbReference>
<dbReference type="EMBL" id="RKST01000064">
    <property type="protein sequence ID" value="RUM95186.1"/>
    <property type="molecule type" value="Genomic_DNA"/>
</dbReference>
<dbReference type="PRINTS" id="PR01165">
    <property type="entry name" value="CYCOXIDASEI"/>
</dbReference>
<dbReference type="InterPro" id="IPR036927">
    <property type="entry name" value="Cyt_c_oxase-like_su1_sf"/>
</dbReference>
<feature type="transmembrane region" description="Helical" evidence="2">
    <location>
        <begin position="84"/>
        <end position="107"/>
    </location>
</feature>
<dbReference type="OrthoDB" id="9764568at2"/>
<feature type="transmembrane region" description="Helical" evidence="2">
    <location>
        <begin position="154"/>
        <end position="179"/>
    </location>
</feature>
<feature type="transmembrane region" description="Helical" evidence="2">
    <location>
        <begin position="437"/>
        <end position="458"/>
    </location>
</feature>
<comment type="caution">
    <text evidence="4">The sequence shown here is derived from an EMBL/GenBank/DDBJ whole genome shotgun (WGS) entry which is preliminary data.</text>
</comment>
<dbReference type="GO" id="GO:0004129">
    <property type="term" value="F:cytochrome-c oxidase activity"/>
    <property type="evidence" value="ECO:0007669"/>
    <property type="project" value="InterPro"/>
</dbReference>
<dbReference type="Proteomes" id="UP000281647">
    <property type="component" value="Unassembled WGS sequence"/>
</dbReference>
<dbReference type="PANTHER" id="PTHR10422">
    <property type="entry name" value="CYTOCHROME C OXIDASE SUBUNIT 1"/>
    <property type="match status" value="1"/>
</dbReference>
<dbReference type="GO" id="GO:0009060">
    <property type="term" value="P:aerobic respiration"/>
    <property type="evidence" value="ECO:0007669"/>
    <property type="project" value="InterPro"/>
</dbReference>
<sequence>MTAIDVSHSGLAAARAAFRTCRFTGLKVDIAAQRLIMANAVAAVVFLAVGGLMGLLVALTRWPAVHLLPSEWFYLVLTGHGANVLLFWIIFFEIAILYFASAVLLGSRIATPKIAWAAFVLMVAGAIMTNVAVFQGDSSVMFTSYPPMQASPHFYLGLIIFAVGALIGVGIFFATLVVAHGERTYEGSIPLVTFGALTAAIIAVFTLASGAIILVPTWLWSLGLVAEIDPLMYKVVWWGMGHSSQQINVAAHVSVWYAIGALTIGAKPLSEKVSRTAFLLYILFLQLASAHHLLADPGMSATWKIVNTSYLMYLAVLGSLIHGLTVPGALEAAQRRNGYTKGAFEWLRKAPWGNPAFSGMFLSLVMFGFIGGISGVVLGTEQLNLLMHNTIYVPGHFHGTVVAGTTLAFMAMTYYVLPLIFQRDVIWPKLARWQPYLFGMGAGGISLFMMGAGTLGVPRRHWDITLTDAMHPFDLPSGGFLMMGLNGLAAVIAAAGGILYILITVGTVLWGKRLDKGEAPLTFPLHKQAATVAEYGSHATVKLPGTIILVSVFFLSFVLYYFVNWKYLSEIWLLR</sequence>
<feature type="transmembrane region" description="Helical" evidence="2">
    <location>
        <begin position="543"/>
        <end position="563"/>
    </location>
</feature>
<evidence type="ECO:0000259" key="3">
    <source>
        <dbReference type="PROSITE" id="PS50855"/>
    </source>
</evidence>
<keyword evidence="1" id="KW-0679">Respiratory chain</keyword>
<accession>A0A432UZ28</accession>
<dbReference type="Gene3D" id="1.20.210.10">
    <property type="entry name" value="Cytochrome c oxidase-like, subunit I domain"/>
    <property type="match status" value="1"/>
</dbReference>
<feature type="transmembrane region" description="Helical" evidence="2">
    <location>
        <begin position="397"/>
        <end position="417"/>
    </location>
</feature>
<keyword evidence="2" id="KW-1133">Transmembrane helix</keyword>
<feature type="transmembrane region" description="Helical" evidence="2">
    <location>
        <begin position="191"/>
        <end position="215"/>
    </location>
</feature>